<evidence type="ECO:0000313" key="2">
    <source>
        <dbReference type="EMBL" id="MFD1847456.1"/>
    </source>
</evidence>
<evidence type="ECO:0000313" key="3">
    <source>
        <dbReference type="Proteomes" id="UP001597307"/>
    </source>
</evidence>
<dbReference type="Gene3D" id="3.10.180.10">
    <property type="entry name" value="2,3-Dihydroxybiphenyl 1,2-Dioxygenase, domain 1"/>
    <property type="match status" value="1"/>
</dbReference>
<gene>
    <name evidence="2" type="ORF">ACFSFX_12720</name>
</gene>
<keyword evidence="3" id="KW-1185">Reference proteome</keyword>
<dbReference type="Proteomes" id="UP001597307">
    <property type="component" value="Unassembled WGS sequence"/>
</dbReference>
<accession>A0ABW4Q9Y8</accession>
<evidence type="ECO:0000259" key="1">
    <source>
        <dbReference type="Pfam" id="PF00903"/>
    </source>
</evidence>
<dbReference type="RefSeq" id="WP_343879519.1">
    <property type="nucleotide sequence ID" value="NZ_BAAAIJ010000036.1"/>
</dbReference>
<reference evidence="3" key="1">
    <citation type="journal article" date="2019" name="Int. J. Syst. Evol. Microbiol.">
        <title>The Global Catalogue of Microorganisms (GCM) 10K type strain sequencing project: providing services to taxonomists for standard genome sequencing and annotation.</title>
        <authorList>
            <consortium name="The Broad Institute Genomics Platform"/>
            <consortium name="The Broad Institute Genome Sequencing Center for Infectious Disease"/>
            <person name="Wu L."/>
            <person name="Ma J."/>
        </authorList>
    </citation>
    <scope>NUCLEOTIDE SEQUENCE [LARGE SCALE GENOMIC DNA]</scope>
    <source>
        <strain evidence="3">JCM 11496</strain>
    </source>
</reference>
<proteinExistence type="predicted"/>
<dbReference type="SUPFAM" id="SSF54593">
    <property type="entry name" value="Glyoxalase/Bleomycin resistance protein/Dihydroxybiphenyl dioxygenase"/>
    <property type="match status" value="1"/>
</dbReference>
<organism evidence="2 3">
    <name type="scientific">Arthrobacter flavus</name>
    <dbReference type="NCBI Taxonomy" id="95172"/>
    <lineage>
        <taxon>Bacteria</taxon>
        <taxon>Bacillati</taxon>
        <taxon>Actinomycetota</taxon>
        <taxon>Actinomycetes</taxon>
        <taxon>Micrococcales</taxon>
        <taxon>Micrococcaceae</taxon>
        <taxon>Arthrobacter</taxon>
    </lineage>
</organism>
<sequence length="141" mass="15929">MSTCAFFLYTRSNDVASSRRFYSDLVGLDQIWDEEGDVAYVVGGVVQFSITDDPTATTDTEWAFQPGWVFGLDIEPKPRHSRASWSIPLPPEKFRNAVTRLQEAETISLRAEPFWVGYWSYVVKDPMGQTVELTDPVSEGP</sequence>
<dbReference type="EMBL" id="JBHUGA010000052">
    <property type="protein sequence ID" value="MFD1847456.1"/>
    <property type="molecule type" value="Genomic_DNA"/>
</dbReference>
<dbReference type="InterPro" id="IPR004360">
    <property type="entry name" value="Glyas_Fos-R_dOase_dom"/>
</dbReference>
<comment type="caution">
    <text evidence="2">The sequence shown here is derived from an EMBL/GenBank/DDBJ whole genome shotgun (WGS) entry which is preliminary data.</text>
</comment>
<dbReference type="Pfam" id="PF00903">
    <property type="entry name" value="Glyoxalase"/>
    <property type="match status" value="1"/>
</dbReference>
<protein>
    <submittedName>
        <fullName evidence="2">VOC family protein</fullName>
    </submittedName>
</protein>
<name>A0ABW4Q9Y8_9MICC</name>
<dbReference type="InterPro" id="IPR029068">
    <property type="entry name" value="Glyas_Bleomycin-R_OHBP_Dase"/>
</dbReference>
<feature type="domain" description="Glyoxalase/fosfomycin resistance/dioxygenase" evidence="1">
    <location>
        <begin position="12"/>
        <end position="133"/>
    </location>
</feature>